<accession>D4B8B8</accession>
<evidence type="ECO:0000313" key="2">
    <source>
        <dbReference type="Proteomes" id="UP000003880"/>
    </source>
</evidence>
<comment type="caution">
    <text evidence="1">The sequence shown here is derived from an EMBL/GenBank/DDBJ whole genome shotgun (WGS) entry which is preliminary data.</text>
</comment>
<organism evidence="1 2">
    <name type="scientific">Citrobacter youngae ATCC 29220</name>
    <dbReference type="NCBI Taxonomy" id="500640"/>
    <lineage>
        <taxon>Bacteria</taxon>
        <taxon>Pseudomonadati</taxon>
        <taxon>Pseudomonadota</taxon>
        <taxon>Gammaproteobacteria</taxon>
        <taxon>Enterobacterales</taxon>
        <taxon>Enterobacteriaceae</taxon>
        <taxon>Citrobacter</taxon>
        <taxon>Citrobacter freundii complex</taxon>
    </lineage>
</organism>
<reference evidence="1 2" key="1">
    <citation type="submission" date="2010-02" db="EMBL/GenBank/DDBJ databases">
        <authorList>
            <person name="Weinstock G."/>
            <person name="Sodergren E."/>
            <person name="Clifton S."/>
            <person name="Fulton L."/>
            <person name="Fulton B."/>
            <person name="Courtney L."/>
            <person name="Fronick C."/>
            <person name="Harrison M."/>
            <person name="Strong C."/>
            <person name="Farmer C."/>
            <person name="Delahaunty K."/>
            <person name="Markovic C."/>
            <person name="Hall O."/>
            <person name="Minx P."/>
            <person name="Tomlinson C."/>
            <person name="Mitreva M."/>
            <person name="Nelson J."/>
            <person name="Hou S."/>
            <person name="Wollam A."/>
            <person name="Pepin K.H."/>
            <person name="Johnson M."/>
            <person name="Bhonagiri V."/>
            <person name="Zhang X."/>
            <person name="Suruliraj S."/>
            <person name="Warren W."/>
            <person name="Chinwalla A."/>
            <person name="Mardis E.R."/>
            <person name="Wilson R.K."/>
        </authorList>
    </citation>
    <scope>NUCLEOTIDE SEQUENCE [LARGE SCALE GENOMIC DNA]</scope>
    <source>
        <strain evidence="1 2">ATCC 29220</strain>
    </source>
</reference>
<protein>
    <submittedName>
        <fullName evidence="1">Uncharacterized protein</fullName>
    </submittedName>
</protein>
<evidence type="ECO:0000313" key="1">
    <source>
        <dbReference type="EMBL" id="EFE10290.1"/>
    </source>
</evidence>
<gene>
    <name evidence="1" type="ORF">CIT292_06460</name>
</gene>
<sequence length="54" mass="6166">MQCREGISLPVISGCRRYNSRNVTTGNNLLAPIIIRKYRRWGIYLAILSISIKS</sequence>
<proteinExistence type="predicted"/>
<dbReference type="Proteomes" id="UP000003880">
    <property type="component" value="Unassembled WGS sequence"/>
</dbReference>
<dbReference type="EMBL" id="ABWL02000002">
    <property type="protein sequence ID" value="EFE10290.1"/>
    <property type="molecule type" value="Genomic_DNA"/>
</dbReference>
<name>D4B8B8_9ENTR</name>
<dbReference type="AlphaFoldDB" id="D4B8B8"/>
<dbReference type="HOGENOM" id="CLU_3041806_0_0_6"/>